<feature type="compositionally biased region" description="Basic residues" evidence="1">
    <location>
        <begin position="15"/>
        <end position="24"/>
    </location>
</feature>
<dbReference type="GO" id="GO:0030286">
    <property type="term" value="C:dynein complex"/>
    <property type="evidence" value="ECO:0007669"/>
    <property type="project" value="InterPro"/>
</dbReference>
<dbReference type="GO" id="GO:0045505">
    <property type="term" value="F:dynein intermediate chain binding"/>
    <property type="evidence" value="ECO:0007669"/>
    <property type="project" value="InterPro"/>
</dbReference>
<comment type="caution">
    <text evidence="2">The sequence shown here is derived from an EMBL/GenBank/DDBJ whole genome shotgun (WGS) entry which is preliminary data.</text>
</comment>
<feature type="compositionally biased region" description="Polar residues" evidence="1">
    <location>
        <begin position="91"/>
        <end position="116"/>
    </location>
</feature>
<evidence type="ECO:0000256" key="1">
    <source>
        <dbReference type="SAM" id="MobiDB-lite"/>
    </source>
</evidence>
<dbReference type="InterPro" id="IPR026983">
    <property type="entry name" value="DHC"/>
</dbReference>
<dbReference type="AlphaFoldDB" id="A0A3R7SYL3"/>
<name>A0A3R7SYL3_PENVA</name>
<feature type="region of interest" description="Disordered" evidence="1">
    <location>
        <begin position="80"/>
        <end position="121"/>
    </location>
</feature>
<organism evidence="2 3">
    <name type="scientific">Penaeus vannamei</name>
    <name type="common">Whiteleg shrimp</name>
    <name type="synonym">Litopenaeus vannamei</name>
    <dbReference type="NCBI Taxonomy" id="6689"/>
    <lineage>
        <taxon>Eukaryota</taxon>
        <taxon>Metazoa</taxon>
        <taxon>Ecdysozoa</taxon>
        <taxon>Arthropoda</taxon>
        <taxon>Crustacea</taxon>
        <taxon>Multicrustacea</taxon>
        <taxon>Malacostraca</taxon>
        <taxon>Eumalacostraca</taxon>
        <taxon>Eucarida</taxon>
        <taxon>Decapoda</taxon>
        <taxon>Dendrobranchiata</taxon>
        <taxon>Penaeoidea</taxon>
        <taxon>Penaeidae</taxon>
        <taxon>Penaeus</taxon>
    </lineage>
</organism>
<protein>
    <submittedName>
        <fullName evidence="2">Dynein heavy chain 7, axonemal</fullName>
    </submittedName>
</protein>
<keyword evidence="3" id="KW-1185">Reference proteome</keyword>
<accession>A0A3R7SYL3</accession>
<reference evidence="2 3" key="1">
    <citation type="submission" date="2018-04" db="EMBL/GenBank/DDBJ databases">
        <authorList>
            <person name="Zhang X."/>
            <person name="Yuan J."/>
            <person name="Li F."/>
            <person name="Xiang J."/>
        </authorList>
    </citation>
    <scope>NUCLEOTIDE SEQUENCE [LARGE SCALE GENOMIC DNA]</scope>
    <source>
        <tissue evidence="2">Muscle</tissue>
    </source>
</reference>
<dbReference type="GO" id="GO:0007018">
    <property type="term" value="P:microtubule-based movement"/>
    <property type="evidence" value="ECO:0007669"/>
    <property type="project" value="InterPro"/>
</dbReference>
<gene>
    <name evidence="2" type="ORF">C7M84_025097</name>
</gene>
<dbReference type="PANTHER" id="PTHR22878:SF70">
    <property type="entry name" value="DYNEIN HEAVY CHAIN 2, AXONEMAL"/>
    <property type="match status" value="1"/>
</dbReference>
<dbReference type="PANTHER" id="PTHR22878">
    <property type="entry name" value="DYNEIN HEAVY CHAIN 6, AXONEMAL-LIKE-RELATED"/>
    <property type="match status" value="1"/>
</dbReference>
<evidence type="ECO:0000313" key="3">
    <source>
        <dbReference type="Proteomes" id="UP000283509"/>
    </source>
</evidence>
<dbReference type="EMBL" id="QCYY01000925">
    <property type="protein sequence ID" value="ROT81738.1"/>
    <property type="molecule type" value="Genomic_DNA"/>
</dbReference>
<dbReference type="GO" id="GO:0051959">
    <property type="term" value="F:dynein light intermediate chain binding"/>
    <property type="evidence" value="ECO:0007669"/>
    <property type="project" value="InterPro"/>
</dbReference>
<reference evidence="2 3" key="2">
    <citation type="submission" date="2019-01" db="EMBL/GenBank/DDBJ databases">
        <title>The decoding of complex shrimp genome reveals the adaptation for benthos swimmer, frequently molting mechanism and breeding impact on genome.</title>
        <authorList>
            <person name="Sun Y."/>
            <person name="Gao Y."/>
            <person name="Yu Y."/>
        </authorList>
    </citation>
    <scope>NUCLEOTIDE SEQUENCE [LARGE SCALE GENOMIC DNA]</scope>
    <source>
        <tissue evidence="2">Muscle</tissue>
    </source>
</reference>
<dbReference type="OrthoDB" id="6359754at2759"/>
<feature type="region of interest" description="Disordered" evidence="1">
    <location>
        <begin position="1"/>
        <end position="39"/>
    </location>
</feature>
<dbReference type="STRING" id="6689.A0A3R7SYL3"/>
<sequence>MHSVASPAGSATVKYKSRHGGKRKISNERAASLPTLPPLPNCGQGVGGVARYTLQQLIVTTEVLVPSPVPEQPAWASLHVSPAARSAERPPTTQGEDLSNASVEEVQGSRTGSGSSFGDPAEHFRQRMRPLTQPRKVGEDVLVRCHPAPPGDGTNPWDYSELLYRRRARITEARSFHRRRRADFARLVMTSCQRLRDTHRPRPPDLSHVLTHRLPSALKTKYARILQDLFKELREREVRPVHMRPLKQWDTYEAQVVERVPWVGKERRALSRAMASFPPAVRTVMAEVLRPLDTLSLADISDGFETRIRSSFRRESVTQRASLVSGGKLQGMGSGEGVELTVLITRWRAAARSGRARLRSSWFTESLSAIREAALATNLSPSRRLTVMHAFNNLLASKLQEVLIRSVEDVLKWLGSEEEPWVGPRLKLYLGLEDNEVCLRPDESELYSAFTDLFKEFDECVQLYRGTWDEPRPPKVPKWRQRAATMGPPGEEDVAPPLRPLEPRRETLVVTLSEPQWDSFRSCLSANIRRRFEKAGEFLTQIGNSGGGLGSLCAALGMCVWEGDVRGRVVPATEWAPVLQGSVRQEVDAFLQQDAQLEEYAGQVHHYSSYVEQASHVPTSAMLFVFRLEYKFLRQSLLSVTSTFVSVLKDRLIADHRETTQSLNQQFETIHKRIQVTPTSTDELFKLMEYVEEVRRITIHRLIEEVQEMVARLKVILDVVHLTPDDLNTTAAVITWPTKLKPVVDHAVESLEDLKQEFEETLVERAGEVSHTLERIQQFVTELEELSDVAHVNKYIREVRKLEGRLEKVSTLVSWVNQEEALFKFQLSSFPLLSELKECLVPYDELFTLVMKWRKYEKHWMDGDFTSLDPEFIDVETEELAR</sequence>
<proteinExistence type="predicted"/>
<feature type="region of interest" description="Disordered" evidence="1">
    <location>
        <begin position="474"/>
        <end position="498"/>
    </location>
</feature>
<dbReference type="Proteomes" id="UP000283509">
    <property type="component" value="Unassembled WGS sequence"/>
</dbReference>
<evidence type="ECO:0000313" key="2">
    <source>
        <dbReference type="EMBL" id="ROT81738.1"/>
    </source>
</evidence>